<evidence type="ECO:0000313" key="3">
    <source>
        <dbReference type="WBParaSite" id="SMUV_0000442501-mRNA-1"/>
    </source>
</evidence>
<sequence>MFDLNMGMSREAPQVPSTDNIDYPRAASWANASLHEVLKDEKGRQLLLVFLHNSLAEENLYFVESVGNVMKEDDPVKKMEYFEEFYQKYSPCVNISSAATQVINLHRAQHSDPDMQAAFGLAFREVNGLLERDQFPRFKRSDVYLGYLEKLLPRKYAEKWSQSFEALLGNQIGRHYFRKFLKSIKTEENLRFWEAVIEFRQTRTRTSAMENMAKNIYKQYLVEGTTHEVFLAFGIRQLIEKRIKDDDIDAGLFDEAISHVEKVLKNEPYHRFINSDDYKHLLQKLK</sequence>
<evidence type="ECO:0000313" key="2">
    <source>
        <dbReference type="Proteomes" id="UP000046393"/>
    </source>
</evidence>
<feature type="domain" description="RGS" evidence="1">
    <location>
        <begin position="33"/>
        <end position="148"/>
    </location>
</feature>
<dbReference type="InterPro" id="IPR016137">
    <property type="entry name" value="RGS"/>
</dbReference>
<dbReference type="InterPro" id="IPR036305">
    <property type="entry name" value="RGS_sf"/>
</dbReference>
<dbReference type="PROSITE" id="PS50132">
    <property type="entry name" value="RGS"/>
    <property type="match status" value="2"/>
</dbReference>
<dbReference type="Pfam" id="PF00615">
    <property type="entry name" value="RGS"/>
    <property type="match status" value="2"/>
</dbReference>
<name>A0A0N5AJ08_9BILA</name>
<dbReference type="CDD" id="cd07440">
    <property type="entry name" value="RGS"/>
    <property type="match status" value="1"/>
</dbReference>
<organism evidence="2 3">
    <name type="scientific">Syphacia muris</name>
    <dbReference type="NCBI Taxonomy" id="451379"/>
    <lineage>
        <taxon>Eukaryota</taxon>
        <taxon>Metazoa</taxon>
        <taxon>Ecdysozoa</taxon>
        <taxon>Nematoda</taxon>
        <taxon>Chromadorea</taxon>
        <taxon>Rhabditida</taxon>
        <taxon>Spirurina</taxon>
        <taxon>Oxyuridomorpha</taxon>
        <taxon>Oxyuroidea</taxon>
        <taxon>Oxyuridae</taxon>
        <taxon>Syphacia</taxon>
    </lineage>
</organism>
<dbReference type="WBParaSite" id="SMUV_0000442501-mRNA-1">
    <property type="protein sequence ID" value="SMUV_0000442501-mRNA-1"/>
    <property type="gene ID" value="SMUV_0000442501"/>
</dbReference>
<dbReference type="STRING" id="451379.A0A0N5AJ08"/>
<dbReference type="PANTHER" id="PTHR10845">
    <property type="entry name" value="REGULATOR OF G PROTEIN SIGNALING"/>
    <property type="match status" value="1"/>
</dbReference>
<dbReference type="InterPro" id="IPR044926">
    <property type="entry name" value="RGS_subdomain_2"/>
</dbReference>
<dbReference type="Proteomes" id="UP000046393">
    <property type="component" value="Unplaced"/>
</dbReference>
<keyword evidence="2" id="KW-1185">Reference proteome</keyword>
<proteinExistence type="predicted"/>
<accession>A0A0N5AJ08</accession>
<evidence type="ECO:0000259" key="1">
    <source>
        <dbReference type="PROSITE" id="PS50132"/>
    </source>
</evidence>
<dbReference type="SUPFAM" id="SSF48097">
    <property type="entry name" value="Regulator of G-protein signaling, RGS"/>
    <property type="match status" value="2"/>
</dbReference>
<dbReference type="SMART" id="SM00315">
    <property type="entry name" value="RGS"/>
    <property type="match status" value="2"/>
</dbReference>
<protein>
    <submittedName>
        <fullName evidence="3">RGS domain-containing protein</fullName>
    </submittedName>
</protein>
<feature type="domain" description="RGS" evidence="1">
    <location>
        <begin position="163"/>
        <end position="282"/>
    </location>
</feature>
<dbReference type="PANTHER" id="PTHR10845:SF235">
    <property type="entry name" value="REGULATOR OF G-PROTEIN SIGNALING RGS-3"/>
    <property type="match status" value="1"/>
</dbReference>
<dbReference type="Gene3D" id="1.10.167.10">
    <property type="entry name" value="Regulator of G-protein Signalling 4, domain 2"/>
    <property type="match status" value="2"/>
</dbReference>
<dbReference type="PRINTS" id="PR01301">
    <property type="entry name" value="RGSPROTEIN"/>
</dbReference>
<dbReference type="AlphaFoldDB" id="A0A0N5AJ08"/>
<reference evidence="3" key="1">
    <citation type="submission" date="2017-02" db="UniProtKB">
        <authorList>
            <consortium name="WormBaseParasite"/>
        </authorList>
    </citation>
    <scope>IDENTIFICATION</scope>
</reference>